<dbReference type="CDD" id="cd00156">
    <property type="entry name" value="REC"/>
    <property type="match status" value="1"/>
</dbReference>
<dbReference type="InterPro" id="IPR002197">
    <property type="entry name" value="HTH_Fis"/>
</dbReference>
<dbReference type="GO" id="GO:0006355">
    <property type="term" value="P:regulation of DNA-templated transcription"/>
    <property type="evidence" value="ECO:0007669"/>
    <property type="project" value="InterPro"/>
</dbReference>
<dbReference type="GO" id="GO:0043565">
    <property type="term" value="F:sequence-specific DNA binding"/>
    <property type="evidence" value="ECO:0007669"/>
    <property type="project" value="InterPro"/>
</dbReference>
<dbReference type="Pfam" id="PF00158">
    <property type="entry name" value="Sigma54_activat"/>
    <property type="match status" value="1"/>
</dbReference>
<dbReference type="OrthoDB" id="5401077at2"/>
<dbReference type="InterPro" id="IPR058031">
    <property type="entry name" value="AAA_lid_NorR"/>
</dbReference>
<dbReference type="PROSITE" id="PS50110">
    <property type="entry name" value="RESPONSE_REGULATORY"/>
    <property type="match status" value="1"/>
</dbReference>
<dbReference type="SUPFAM" id="SSF52540">
    <property type="entry name" value="P-loop containing nucleoside triphosphate hydrolases"/>
    <property type="match status" value="1"/>
</dbReference>
<dbReference type="Gene3D" id="3.40.50.300">
    <property type="entry name" value="P-loop containing nucleotide triphosphate hydrolases"/>
    <property type="match status" value="1"/>
</dbReference>
<dbReference type="InterPro" id="IPR027417">
    <property type="entry name" value="P-loop_NTPase"/>
</dbReference>
<dbReference type="AlphaFoldDB" id="A0A238YZ18"/>
<keyword evidence="2" id="KW-0067">ATP-binding</keyword>
<evidence type="ECO:0000259" key="6">
    <source>
        <dbReference type="PROSITE" id="PS50045"/>
    </source>
</evidence>
<dbReference type="GO" id="GO:0005524">
    <property type="term" value="F:ATP binding"/>
    <property type="evidence" value="ECO:0007669"/>
    <property type="project" value="UniProtKB-KW"/>
</dbReference>
<dbReference type="Gene3D" id="1.10.10.60">
    <property type="entry name" value="Homeodomain-like"/>
    <property type="match status" value="1"/>
</dbReference>
<evidence type="ECO:0000256" key="2">
    <source>
        <dbReference type="ARBA" id="ARBA00022840"/>
    </source>
</evidence>
<dbReference type="Proteomes" id="UP000198379">
    <property type="component" value="Unassembled WGS sequence"/>
</dbReference>
<dbReference type="Gene3D" id="1.10.8.60">
    <property type="match status" value="1"/>
</dbReference>
<dbReference type="CDD" id="cd00009">
    <property type="entry name" value="AAA"/>
    <property type="match status" value="1"/>
</dbReference>
<keyword evidence="5" id="KW-0597">Phosphoprotein</keyword>
<dbReference type="SUPFAM" id="SSF46689">
    <property type="entry name" value="Homeodomain-like"/>
    <property type="match status" value="1"/>
</dbReference>
<dbReference type="PANTHER" id="PTHR32071:SF113">
    <property type="entry name" value="ALGINATE BIOSYNTHESIS TRANSCRIPTIONAL REGULATORY PROTEIN ALGB"/>
    <property type="match status" value="1"/>
</dbReference>
<dbReference type="Pfam" id="PF02954">
    <property type="entry name" value="HTH_8"/>
    <property type="match status" value="1"/>
</dbReference>
<accession>A0A238YZ18</accession>
<gene>
    <name evidence="8" type="ORF">SAMN06265376_102468</name>
</gene>
<dbReference type="InterPro" id="IPR003593">
    <property type="entry name" value="AAA+_ATPase"/>
</dbReference>
<feature type="domain" description="Sigma-54 factor interaction" evidence="6">
    <location>
        <begin position="146"/>
        <end position="375"/>
    </location>
</feature>
<dbReference type="RefSeq" id="WP_089371210.1">
    <property type="nucleotide sequence ID" value="NZ_BMEP01000001.1"/>
</dbReference>
<evidence type="ECO:0000256" key="5">
    <source>
        <dbReference type="PROSITE-ProRule" id="PRU00169"/>
    </source>
</evidence>
<dbReference type="InterPro" id="IPR011006">
    <property type="entry name" value="CheY-like_superfamily"/>
</dbReference>
<evidence type="ECO:0000313" key="9">
    <source>
        <dbReference type="Proteomes" id="UP000198379"/>
    </source>
</evidence>
<name>A0A238YZ18_9FLAO</name>
<evidence type="ECO:0000256" key="1">
    <source>
        <dbReference type="ARBA" id="ARBA00022741"/>
    </source>
</evidence>
<evidence type="ECO:0000313" key="8">
    <source>
        <dbReference type="EMBL" id="SNR76232.1"/>
    </source>
</evidence>
<dbReference type="InterPro" id="IPR001789">
    <property type="entry name" value="Sig_transdc_resp-reg_receiver"/>
</dbReference>
<evidence type="ECO:0000256" key="3">
    <source>
        <dbReference type="ARBA" id="ARBA00023015"/>
    </source>
</evidence>
<evidence type="ECO:0000259" key="7">
    <source>
        <dbReference type="PROSITE" id="PS50110"/>
    </source>
</evidence>
<organism evidence="8 9">
    <name type="scientific">Dokdonia pacifica</name>
    <dbReference type="NCBI Taxonomy" id="1627892"/>
    <lineage>
        <taxon>Bacteria</taxon>
        <taxon>Pseudomonadati</taxon>
        <taxon>Bacteroidota</taxon>
        <taxon>Flavobacteriia</taxon>
        <taxon>Flavobacteriales</taxon>
        <taxon>Flavobacteriaceae</taxon>
        <taxon>Dokdonia</taxon>
    </lineage>
</organism>
<dbReference type="GO" id="GO:0000160">
    <property type="term" value="P:phosphorelay signal transduction system"/>
    <property type="evidence" value="ECO:0007669"/>
    <property type="project" value="InterPro"/>
</dbReference>
<dbReference type="SUPFAM" id="SSF52172">
    <property type="entry name" value="CheY-like"/>
    <property type="match status" value="1"/>
</dbReference>
<dbReference type="InterPro" id="IPR009057">
    <property type="entry name" value="Homeodomain-like_sf"/>
</dbReference>
<dbReference type="PROSITE" id="PS00676">
    <property type="entry name" value="SIGMA54_INTERACT_2"/>
    <property type="match status" value="1"/>
</dbReference>
<keyword evidence="9" id="KW-1185">Reference proteome</keyword>
<keyword evidence="8" id="KW-0238">DNA-binding</keyword>
<proteinExistence type="predicted"/>
<reference evidence="8 9" key="1">
    <citation type="submission" date="2017-06" db="EMBL/GenBank/DDBJ databases">
        <authorList>
            <person name="Kim H.J."/>
            <person name="Triplett B.A."/>
        </authorList>
    </citation>
    <scope>NUCLEOTIDE SEQUENCE [LARGE SCALE GENOMIC DNA]</scope>
    <source>
        <strain evidence="8 9">DSM 25597</strain>
    </source>
</reference>
<dbReference type="Pfam" id="PF00072">
    <property type="entry name" value="Response_reg"/>
    <property type="match status" value="1"/>
</dbReference>
<keyword evidence="3" id="KW-0805">Transcription regulation</keyword>
<dbReference type="EMBL" id="FZNY01000002">
    <property type="protein sequence ID" value="SNR76232.1"/>
    <property type="molecule type" value="Genomic_DNA"/>
</dbReference>
<dbReference type="FunFam" id="3.40.50.300:FF:000006">
    <property type="entry name" value="DNA-binding transcriptional regulator NtrC"/>
    <property type="match status" value="1"/>
</dbReference>
<dbReference type="Pfam" id="PF25601">
    <property type="entry name" value="AAA_lid_14"/>
    <property type="match status" value="1"/>
</dbReference>
<dbReference type="PANTHER" id="PTHR32071">
    <property type="entry name" value="TRANSCRIPTIONAL REGULATORY PROTEIN"/>
    <property type="match status" value="1"/>
</dbReference>
<feature type="modified residue" description="4-aspartylphosphate" evidence="5">
    <location>
        <position position="56"/>
    </location>
</feature>
<evidence type="ECO:0000256" key="4">
    <source>
        <dbReference type="ARBA" id="ARBA00023163"/>
    </source>
</evidence>
<dbReference type="InterPro" id="IPR025943">
    <property type="entry name" value="Sigma_54_int_dom_ATP-bd_2"/>
</dbReference>
<sequence length="450" mass="50319">MVLKNASILAIDDDADVLTALRLLLKPLAKNIVTEKNPSNIRSQIEKTDYDVIILDMNFNGLVNTGNEGIFWLNEIKKQKPETLVILMTAYADIDLAIRGLKEGASDFLMKPWKNEKIIETIKTLLDKKKTKSSKSTSLNSSSVEIIGESDAMQDVFMKLEKVAPTDANVLVLGENGTGKDLIARALHDNSNRKDKPFVKVDVGALTSTLFESELFGYKKGAFTDAREDRMGRFEAANGGTLFLDEIGNITLGQQVRLLTVIQNRQVTPLGSNEAIPIDIRLICATNVDPSTLADESKFRKDLIYRINTVDIIIPPLRDRGTDITELSRHFVSLYAEKYNKNTFSFDSGFISKLKKHDFPGNVRELQYVLERAVIMTDGSVLKPEDLVFSSIERSVTKKSIETTSLNLDDIEKNAILTVLEKHKGNVSKSAKELGITRAALYRRLEKYEL</sequence>
<dbReference type="Gene3D" id="3.40.50.2300">
    <property type="match status" value="1"/>
</dbReference>
<dbReference type="InterPro" id="IPR002078">
    <property type="entry name" value="Sigma_54_int"/>
</dbReference>
<dbReference type="PROSITE" id="PS50045">
    <property type="entry name" value="SIGMA54_INTERACT_4"/>
    <property type="match status" value="1"/>
</dbReference>
<keyword evidence="4" id="KW-0804">Transcription</keyword>
<protein>
    <submittedName>
        <fullName evidence="8">DNA-binding transcriptional response regulator, NtrC family, contains REC, AAA-type ATPase, and a Fis-type DNA-binding domains</fullName>
    </submittedName>
</protein>
<dbReference type="SMART" id="SM00448">
    <property type="entry name" value="REC"/>
    <property type="match status" value="1"/>
</dbReference>
<keyword evidence="1" id="KW-0547">Nucleotide-binding</keyword>
<dbReference type="SMART" id="SM00382">
    <property type="entry name" value="AAA"/>
    <property type="match status" value="1"/>
</dbReference>
<dbReference type="PRINTS" id="PR01590">
    <property type="entry name" value="HTHFIS"/>
</dbReference>
<feature type="domain" description="Response regulatory" evidence="7">
    <location>
        <begin position="7"/>
        <end position="126"/>
    </location>
</feature>